<evidence type="ECO:0000313" key="3">
    <source>
        <dbReference type="Proteomes" id="UP000298073"/>
    </source>
</evidence>
<reference evidence="2 3" key="1">
    <citation type="submission" date="2019-03" db="EMBL/GenBank/DDBJ databases">
        <title>Diversity of the mouse oral microbiome.</title>
        <authorList>
            <person name="Joseph S."/>
            <person name="Aduse-Opoku J."/>
            <person name="Curtis M."/>
            <person name="Wade W."/>
            <person name="Hashim A."/>
        </authorList>
    </citation>
    <scope>NUCLEOTIDE SEQUENCE [LARGE SCALE GENOMIC DNA]</scope>
    <source>
        <strain evidence="2 3">P2318</strain>
    </source>
</reference>
<proteinExistence type="predicted"/>
<dbReference type="Proteomes" id="UP000298073">
    <property type="component" value="Unassembled WGS sequence"/>
</dbReference>
<dbReference type="AlphaFoldDB" id="A0A7J0A1T1"/>
<sequence>MKSFTMDPVDDFLKSKLNQPDFKPLTPYEAKIAQKHLEPIVAILLKGCGWEDDFCVLFGTNGKITLYLRIAYVAACSIEGNWEHIKQKIPEIVQYATVAKELRSHRDISLFWIDKRIKDLDWKKFELVLSNATSED</sequence>
<reference evidence="1 4" key="2">
    <citation type="journal article" date="2020" name="Microbiome">
        <title>Single-cell genomics of uncultured bacteria reveals dietary fiber responders in the mouse gut microbiota.</title>
        <authorList>
            <person name="Chijiiwa R."/>
            <person name="Hosokawa M."/>
            <person name="Kogawa M."/>
            <person name="Nishikawa Y."/>
            <person name="Ide K."/>
            <person name="Sakanashi C."/>
            <person name="Takahashi K."/>
            <person name="Takeyama H."/>
        </authorList>
    </citation>
    <scope>NUCLEOTIDE SEQUENCE [LARGE SCALE GENOMIC DNA]</scope>
    <source>
        <strain evidence="1">IMSAGC_001</strain>
    </source>
</reference>
<evidence type="ECO:0000313" key="4">
    <source>
        <dbReference type="Proteomes" id="UP000491181"/>
    </source>
</evidence>
<dbReference type="EMBL" id="SPPV01000004">
    <property type="protein sequence ID" value="TFU51882.1"/>
    <property type="molecule type" value="Genomic_DNA"/>
</dbReference>
<name>A0A7J0A1T1_9BACE</name>
<protein>
    <submittedName>
        <fullName evidence="1">Uncharacterized protein</fullName>
    </submittedName>
</protein>
<evidence type="ECO:0000313" key="1">
    <source>
        <dbReference type="EMBL" id="GFH86132.1"/>
    </source>
</evidence>
<dbReference type="EMBL" id="BLLS01000030">
    <property type="protein sequence ID" value="GFH86132.1"/>
    <property type="molecule type" value="Genomic_DNA"/>
</dbReference>
<accession>A0A7J0A1T1</accession>
<dbReference type="RefSeq" id="WP_135035779.1">
    <property type="nucleotide sequence ID" value="NZ_BLLS01000030.1"/>
</dbReference>
<organism evidence="1 4">
    <name type="scientific">Bacteroides acidifaciens</name>
    <dbReference type="NCBI Taxonomy" id="85831"/>
    <lineage>
        <taxon>Bacteria</taxon>
        <taxon>Pseudomonadati</taxon>
        <taxon>Bacteroidota</taxon>
        <taxon>Bacteroidia</taxon>
        <taxon>Bacteroidales</taxon>
        <taxon>Bacteroidaceae</taxon>
        <taxon>Bacteroides</taxon>
    </lineage>
</organism>
<evidence type="ECO:0000313" key="2">
    <source>
        <dbReference type="EMBL" id="TFU51882.1"/>
    </source>
</evidence>
<dbReference type="Proteomes" id="UP000491181">
    <property type="component" value="Unassembled WGS sequence"/>
</dbReference>
<comment type="caution">
    <text evidence="1">The sequence shown here is derived from an EMBL/GenBank/DDBJ whole genome shotgun (WGS) entry which is preliminary data.</text>
</comment>
<gene>
    <name evidence="2" type="ORF">E4T97_03425</name>
    <name evidence="1" type="ORF">IMSAGC001_01538</name>
</gene>